<evidence type="ECO:0000256" key="1">
    <source>
        <dbReference type="ARBA" id="ARBA00004141"/>
    </source>
</evidence>
<feature type="transmembrane region" description="Helical" evidence="8">
    <location>
        <begin position="140"/>
        <end position="160"/>
    </location>
</feature>
<keyword evidence="4" id="KW-0769">Symport</keyword>
<evidence type="ECO:0000256" key="8">
    <source>
        <dbReference type="SAM" id="Phobius"/>
    </source>
</evidence>
<evidence type="ECO:0000256" key="4">
    <source>
        <dbReference type="ARBA" id="ARBA00022847"/>
    </source>
</evidence>
<reference evidence="9 10" key="1">
    <citation type="submission" date="2015-09" db="EMBL/GenBank/DDBJ databases">
        <title>Draft genome of the parasitic nematode Teladorsagia circumcincta isolate WARC Sus (inbred).</title>
        <authorList>
            <person name="Mitreva M."/>
        </authorList>
    </citation>
    <scope>NUCLEOTIDE SEQUENCE [LARGE SCALE GENOMIC DNA]</scope>
    <source>
        <strain evidence="9 10">S</strain>
    </source>
</reference>
<dbReference type="GO" id="GO:0046872">
    <property type="term" value="F:metal ion binding"/>
    <property type="evidence" value="ECO:0007669"/>
    <property type="project" value="UniProtKB-KW"/>
</dbReference>
<protein>
    <submittedName>
        <fullName evidence="9">Sodium:neurotransmitter symporter family protein</fullName>
    </submittedName>
</protein>
<dbReference type="SUPFAM" id="SSF161070">
    <property type="entry name" value="SNF-like"/>
    <property type="match status" value="1"/>
</dbReference>
<feature type="binding site" evidence="7">
    <location>
        <position position="152"/>
    </location>
    <ligand>
        <name>Na(+)</name>
        <dbReference type="ChEBI" id="CHEBI:29101"/>
        <label>1</label>
    </ligand>
</feature>
<name>A0A2G9TDH1_TELCI</name>
<gene>
    <name evidence="9" type="ORF">TELCIR_22581</name>
</gene>
<evidence type="ECO:0000256" key="2">
    <source>
        <dbReference type="ARBA" id="ARBA00022448"/>
    </source>
</evidence>
<evidence type="ECO:0000313" key="9">
    <source>
        <dbReference type="EMBL" id="PIO56026.1"/>
    </source>
</evidence>
<keyword evidence="6 8" id="KW-0472">Membrane</keyword>
<dbReference type="OrthoDB" id="5847567at2759"/>
<organism evidence="9 10">
    <name type="scientific">Teladorsagia circumcincta</name>
    <name type="common">Brown stomach worm</name>
    <name type="synonym">Ostertagia circumcincta</name>
    <dbReference type="NCBI Taxonomy" id="45464"/>
    <lineage>
        <taxon>Eukaryota</taxon>
        <taxon>Metazoa</taxon>
        <taxon>Ecdysozoa</taxon>
        <taxon>Nematoda</taxon>
        <taxon>Chromadorea</taxon>
        <taxon>Rhabditida</taxon>
        <taxon>Rhabditina</taxon>
        <taxon>Rhabditomorpha</taxon>
        <taxon>Strongyloidea</taxon>
        <taxon>Trichostrongylidae</taxon>
        <taxon>Teladorsagia</taxon>
    </lineage>
</organism>
<comment type="subcellular location">
    <subcellularLocation>
        <location evidence="1">Membrane</location>
        <topology evidence="1">Multi-pass membrane protein</topology>
    </subcellularLocation>
</comment>
<dbReference type="PROSITE" id="PS50267">
    <property type="entry name" value="NA_NEUROTRAN_SYMP_3"/>
    <property type="match status" value="1"/>
</dbReference>
<proteinExistence type="predicted"/>
<dbReference type="EMBL" id="KZ383205">
    <property type="protein sequence ID" value="PIO56026.1"/>
    <property type="molecule type" value="Genomic_DNA"/>
</dbReference>
<dbReference type="Pfam" id="PF00209">
    <property type="entry name" value="SNF"/>
    <property type="match status" value="1"/>
</dbReference>
<dbReference type="Proteomes" id="UP000230423">
    <property type="component" value="Unassembled WGS sequence"/>
</dbReference>
<dbReference type="PRINTS" id="PR00176">
    <property type="entry name" value="NANEUSMPORT"/>
</dbReference>
<evidence type="ECO:0000256" key="3">
    <source>
        <dbReference type="ARBA" id="ARBA00022692"/>
    </source>
</evidence>
<dbReference type="AlphaFoldDB" id="A0A2G9TDH1"/>
<keyword evidence="7" id="KW-0479">Metal-binding</keyword>
<feature type="non-terminal residue" evidence="9">
    <location>
        <position position="230"/>
    </location>
</feature>
<dbReference type="PANTHER" id="PTHR11616">
    <property type="entry name" value="SODIUM/CHLORIDE DEPENDENT TRANSPORTER"/>
    <property type="match status" value="1"/>
</dbReference>
<keyword evidence="7" id="KW-0915">Sodium</keyword>
<evidence type="ECO:0000313" key="10">
    <source>
        <dbReference type="Proteomes" id="UP000230423"/>
    </source>
</evidence>
<sequence length="230" mass="25700">VTSTAPYLIIIALFIRGITLKGAGVGVYHFLGKPDMTKLLKRETWIAALVQTCYAMEVGYGGILTMASYNRRSNNCYRDSWIVVLGIIVMSIFGGLAVFSTLGYLSHELRKPIDEVVTSGLSLAFVAYPEAMAKMPWPTLWGLMFFSMLFFLGVSSQAGYRHLYDDVVEMFGEPRGTWLSLLGPHSCIWMISWRVITPVISALVFTFTLLREPLKIDIGATEYVFPAWAT</sequence>
<keyword evidence="3 8" id="KW-0812">Transmembrane</keyword>
<feature type="transmembrane region" description="Helical" evidence="8">
    <location>
        <begin position="6"/>
        <end position="32"/>
    </location>
</feature>
<keyword evidence="2" id="KW-0813">Transport</keyword>
<dbReference type="InterPro" id="IPR037272">
    <property type="entry name" value="SNS_sf"/>
</dbReference>
<feature type="non-terminal residue" evidence="9">
    <location>
        <position position="1"/>
    </location>
</feature>
<dbReference type="GO" id="GO:0043005">
    <property type="term" value="C:neuron projection"/>
    <property type="evidence" value="ECO:0007669"/>
    <property type="project" value="TreeGrafter"/>
</dbReference>
<feature type="binding site" evidence="7">
    <location>
        <position position="156"/>
    </location>
    <ligand>
        <name>Na(+)</name>
        <dbReference type="ChEBI" id="CHEBI:29101"/>
        <label>1</label>
    </ligand>
</feature>
<dbReference type="GO" id="GO:0005886">
    <property type="term" value="C:plasma membrane"/>
    <property type="evidence" value="ECO:0007669"/>
    <property type="project" value="TreeGrafter"/>
</dbReference>
<feature type="transmembrane region" description="Helical" evidence="8">
    <location>
        <begin position="44"/>
        <end position="69"/>
    </location>
</feature>
<dbReference type="GO" id="GO:0005332">
    <property type="term" value="F:gamma-aminobutyric acid:sodium:chloride symporter activity"/>
    <property type="evidence" value="ECO:0007669"/>
    <property type="project" value="TreeGrafter"/>
</dbReference>
<accession>A0A2G9TDH1</accession>
<dbReference type="PANTHER" id="PTHR11616:SF326">
    <property type="entry name" value="SODIUM-DEPENDENT TRANSPORTER SNF-5"/>
    <property type="match status" value="1"/>
</dbReference>
<keyword evidence="10" id="KW-1185">Reference proteome</keyword>
<evidence type="ECO:0000256" key="7">
    <source>
        <dbReference type="PIRSR" id="PIRSR600175-1"/>
    </source>
</evidence>
<evidence type="ECO:0000256" key="6">
    <source>
        <dbReference type="ARBA" id="ARBA00023136"/>
    </source>
</evidence>
<dbReference type="InterPro" id="IPR000175">
    <property type="entry name" value="Na/ntran_symport"/>
</dbReference>
<evidence type="ECO:0000256" key="5">
    <source>
        <dbReference type="ARBA" id="ARBA00022989"/>
    </source>
</evidence>
<keyword evidence="5 8" id="KW-1133">Transmembrane helix</keyword>
<feature type="transmembrane region" description="Helical" evidence="8">
    <location>
        <begin position="188"/>
        <end position="210"/>
    </location>
</feature>
<feature type="transmembrane region" description="Helical" evidence="8">
    <location>
        <begin position="81"/>
        <end position="105"/>
    </location>
</feature>